<dbReference type="GO" id="GO:0005525">
    <property type="term" value="F:GTP binding"/>
    <property type="evidence" value="ECO:0007669"/>
    <property type="project" value="UniProtKB-UniRule"/>
</dbReference>
<evidence type="ECO:0000256" key="6">
    <source>
        <dbReference type="PIRSR" id="PIRSR006809-1"/>
    </source>
</evidence>
<dbReference type="HOGENOM" id="CLU_019597_1_0_12"/>
<accession>F4GKC4</accession>
<comment type="subcellular location">
    <subcellularLocation>
        <location evidence="5">Cytoplasm</location>
    </subcellularLocation>
    <text evidence="5">May associate with membranes.</text>
</comment>
<dbReference type="SUPFAM" id="SSF52540">
    <property type="entry name" value="P-loop containing nucleoside triphosphate hydrolases"/>
    <property type="match status" value="1"/>
</dbReference>
<name>F4GKC4_PARC1</name>
<evidence type="ECO:0000256" key="5">
    <source>
        <dbReference type="HAMAP-Rule" id="MF_00900"/>
    </source>
</evidence>
<keyword evidence="5" id="KW-0963">Cytoplasm</keyword>
<dbReference type="eggNOG" id="COG2262">
    <property type="taxonomic scope" value="Bacteria"/>
</dbReference>
<evidence type="ECO:0000256" key="3">
    <source>
        <dbReference type="ARBA" id="ARBA00022842"/>
    </source>
</evidence>
<dbReference type="PANTHER" id="PTHR10229">
    <property type="entry name" value="GTP-BINDING PROTEIN HFLX"/>
    <property type="match status" value="1"/>
</dbReference>
<dbReference type="InterPro" id="IPR027417">
    <property type="entry name" value="P-loop_NTPase"/>
</dbReference>
<dbReference type="PIRSF" id="PIRSF006809">
    <property type="entry name" value="GTP-binding_hflX_prd"/>
    <property type="match status" value="1"/>
</dbReference>
<keyword evidence="4 5" id="KW-0342">GTP-binding</keyword>
<feature type="binding site" evidence="6">
    <location>
        <begin position="286"/>
        <end position="290"/>
    </location>
    <ligand>
        <name>GTP</name>
        <dbReference type="ChEBI" id="CHEBI:37565"/>
    </ligand>
</feature>
<dbReference type="HAMAP" id="MF_00900">
    <property type="entry name" value="GTPase_HflX"/>
    <property type="match status" value="1"/>
</dbReference>
<protein>
    <recommendedName>
        <fullName evidence="5">GTPase HflX</fullName>
    </recommendedName>
    <alternativeName>
        <fullName evidence="5">GTP-binding protein HflX</fullName>
    </alternativeName>
</protein>
<keyword evidence="3 7" id="KW-0460">Magnesium</keyword>
<feature type="binding site" evidence="6">
    <location>
        <begin position="308"/>
        <end position="311"/>
    </location>
    <ligand>
        <name>GTP</name>
        <dbReference type="ChEBI" id="CHEBI:37565"/>
    </ligand>
</feature>
<feature type="binding site" evidence="7">
    <location>
        <position position="288"/>
    </location>
    <ligand>
        <name>Mg(2+)</name>
        <dbReference type="ChEBI" id="CHEBI:18420"/>
    </ligand>
</feature>
<dbReference type="Pfam" id="PF13167">
    <property type="entry name" value="GTP-bdg_N"/>
    <property type="match status" value="1"/>
</dbReference>
<dbReference type="Gene3D" id="6.10.250.2860">
    <property type="match status" value="1"/>
</dbReference>
<dbReference type="InterPro" id="IPR025121">
    <property type="entry name" value="GTPase_HflX_N"/>
</dbReference>
<reference evidence="9 10" key="2">
    <citation type="journal article" date="2012" name="Stand. Genomic Sci.">
        <title>Complete genome sequence of the termite hindgut bacterium Spirochaeta coccoides type strain (SPN1(T)), reclassification in the genus Sphaerochaeta as Sphaerochaeta coccoides comb. nov. and emendations of the family Spirochaetaceae and the genus Sphaerochaeta.</title>
        <authorList>
            <person name="Abt B."/>
            <person name="Han C."/>
            <person name="Scheuner C."/>
            <person name="Lu M."/>
            <person name="Lapidus A."/>
            <person name="Nolan M."/>
            <person name="Lucas S."/>
            <person name="Hammon N."/>
            <person name="Deshpande S."/>
            <person name="Cheng J.F."/>
            <person name="Tapia R."/>
            <person name="Goodwin L.A."/>
            <person name="Pitluck S."/>
            <person name="Liolios K."/>
            <person name="Pagani I."/>
            <person name="Ivanova N."/>
            <person name="Mavromatis K."/>
            <person name="Mikhailova N."/>
            <person name="Huntemann M."/>
            <person name="Pati A."/>
            <person name="Chen A."/>
            <person name="Palaniappan K."/>
            <person name="Land M."/>
            <person name="Hauser L."/>
            <person name="Brambilla E.M."/>
            <person name="Rohde M."/>
            <person name="Spring S."/>
            <person name="Gronow S."/>
            <person name="Goker M."/>
            <person name="Woyke T."/>
            <person name="Bristow J."/>
            <person name="Eisen J.A."/>
            <person name="Markowitz V."/>
            <person name="Hugenholtz P."/>
            <person name="Kyrpides N.C."/>
            <person name="Klenk H.P."/>
            <person name="Detter J.C."/>
        </authorList>
    </citation>
    <scope>NUCLEOTIDE SEQUENCE [LARGE SCALE GENOMIC DNA]</scope>
    <source>
        <strain evidence="10">ATCC BAA-1237 / DSM 17374 / SPN1</strain>
    </source>
</reference>
<dbReference type="PROSITE" id="PS51705">
    <property type="entry name" value="G_HFLX"/>
    <property type="match status" value="1"/>
</dbReference>
<dbReference type="EMBL" id="CP002659">
    <property type="protein sequence ID" value="AEC02320.1"/>
    <property type="molecule type" value="Genomic_DNA"/>
</dbReference>
<dbReference type="NCBIfam" id="TIGR03156">
    <property type="entry name" value="GTP_HflX"/>
    <property type="match status" value="1"/>
</dbReference>
<feature type="binding site" evidence="7">
    <location>
        <position position="268"/>
    </location>
    <ligand>
        <name>Mg(2+)</name>
        <dbReference type="ChEBI" id="CHEBI:18420"/>
    </ligand>
</feature>
<dbReference type="InterPro" id="IPR030394">
    <property type="entry name" value="G_HFLX_dom"/>
</dbReference>
<dbReference type="AlphaFoldDB" id="F4GKC4"/>
<feature type="binding site" evidence="6">
    <location>
        <begin position="399"/>
        <end position="401"/>
    </location>
    <ligand>
        <name>GTP</name>
        <dbReference type="ChEBI" id="CHEBI:37565"/>
    </ligand>
</feature>
<dbReference type="InterPro" id="IPR016496">
    <property type="entry name" value="GTPase_HflX"/>
</dbReference>
<comment type="cofactor">
    <cofactor evidence="7">
        <name>Mg(2+)</name>
        <dbReference type="ChEBI" id="CHEBI:18420"/>
    </cofactor>
</comment>
<evidence type="ECO:0000313" key="10">
    <source>
        <dbReference type="Proteomes" id="UP000007939"/>
    </source>
</evidence>
<comment type="subunit">
    <text evidence="5">Monomer. Associates with the 50S ribosomal subunit.</text>
</comment>
<evidence type="ECO:0000259" key="8">
    <source>
        <dbReference type="PROSITE" id="PS51705"/>
    </source>
</evidence>
<dbReference type="PANTHER" id="PTHR10229:SF0">
    <property type="entry name" value="GTP-BINDING PROTEIN 6-RELATED"/>
    <property type="match status" value="1"/>
</dbReference>
<feature type="domain" description="Hflx-type G" evidence="8">
    <location>
        <begin position="255"/>
        <end position="421"/>
    </location>
</feature>
<dbReference type="GO" id="GO:0003924">
    <property type="term" value="F:GTPase activity"/>
    <property type="evidence" value="ECO:0007669"/>
    <property type="project" value="UniProtKB-UniRule"/>
</dbReference>
<dbReference type="GO" id="GO:0043022">
    <property type="term" value="F:ribosome binding"/>
    <property type="evidence" value="ECO:0007669"/>
    <property type="project" value="TreeGrafter"/>
</dbReference>
<dbReference type="InterPro" id="IPR042108">
    <property type="entry name" value="GTPase_HflX_N_sf"/>
</dbReference>
<dbReference type="RefSeq" id="WP_013739715.1">
    <property type="nucleotide sequence ID" value="NC_015436.1"/>
</dbReference>
<comment type="function">
    <text evidence="5">GTPase that associates with the 50S ribosomal subunit and may have a role during protein synthesis or ribosome biogenesis.</text>
</comment>
<comment type="similarity">
    <text evidence="5">Belongs to the TRAFAC class OBG-HflX-like GTPase superfamily. HflX GTPase family.</text>
</comment>
<sequence>MEKRDADEKQPLAFLLDGSISYTSMRGNNPGQRMPCTKKRLDDQDFFPSHDSRLHDTEEDSLSVFLVGLRTPDESVPRAQLRLQELDSLVRTAGMEPLGARILPLRTGRAATLIGSGQALEIKELAEYHAADAIVFDRDIPPRAQRNLEDIIGLPIHDRQGIIITIFGQRASTKEAVLQVELARLHYVLPRLTGSREDLSRQQGGVKGTRGGGEAQLELDRRRISDRIACLKTELTAVRTRRERQRTQRKSGEIPVGAIVGYTNSGKSSLLKALSGADILVEDKLFATLDPTTRRIRLPESGEVLLSDTVGFVSDLPHHLVDAFRSTLEEATDADFLVIVCDASHPDMLSCYQATLDVLHNMGADGKPTVTMLNKMDVPFEDFAVAKLRDMIPDLVETSIKKRQGLNALLEAMAKAAYASCPLRSFLIPADRHDLVSRTRQSGRIETLEYTDDGILLSARLIPVMLGDFLPFQQ</sequence>
<evidence type="ECO:0000256" key="7">
    <source>
        <dbReference type="PIRSR" id="PIRSR006809-2"/>
    </source>
</evidence>
<dbReference type="Gene3D" id="3.40.50.300">
    <property type="entry name" value="P-loop containing nucleotide triphosphate hydrolases"/>
    <property type="match status" value="1"/>
</dbReference>
<dbReference type="InterPro" id="IPR006073">
    <property type="entry name" value="GTP-bd"/>
</dbReference>
<keyword evidence="10" id="KW-1185">Reference proteome</keyword>
<dbReference type="CDD" id="cd01878">
    <property type="entry name" value="HflX"/>
    <property type="match status" value="1"/>
</dbReference>
<dbReference type="Gene3D" id="3.40.50.11060">
    <property type="entry name" value="GTPase HflX, N-terminal domain"/>
    <property type="match status" value="1"/>
</dbReference>
<gene>
    <name evidence="5" type="primary">hflX</name>
    <name evidence="9" type="ordered locus">Spico_1099</name>
</gene>
<evidence type="ECO:0000256" key="1">
    <source>
        <dbReference type="ARBA" id="ARBA00022723"/>
    </source>
</evidence>
<dbReference type="Pfam" id="PF01926">
    <property type="entry name" value="MMR_HSR1"/>
    <property type="match status" value="1"/>
</dbReference>
<feature type="binding site" evidence="6">
    <location>
        <begin position="374"/>
        <end position="377"/>
    </location>
    <ligand>
        <name>GTP</name>
        <dbReference type="ChEBI" id="CHEBI:37565"/>
    </ligand>
</feature>
<keyword evidence="2 5" id="KW-0547">Nucleotide-binding</keyword>
<evidence type="ECO:0000313" key="9">
    <source>
        <dbReference type="EMBL" id="AEC02320.1"/>
    </source>
</evidence>
<reference evidence="10" key="1">
    <citation type="submission" date="2011-04" db="EMBL/GenBank/DDBJ databases">
        <title>The complete genome of Spirochaeta coccoides DSM 17374.</title>
        <authorList>
            <person name="Lucas S."/>
            <person name="Copeland A."/>
            <person name="Lapidus A."/>
            <person name="Bruce D."/>
            <person name="Goodwin L."/>
            <person name="Pitluck S."/>
            <person name="Peters L."/>
            <person name="Kyrpides N."/>
            <person name="Mavromatis K."/>
            <person name="Pagani I."/>
            <person name="Ivanova N."/>
            <person name="Ovchinnikova G."/>
            <person name="Lu M."/>
            <person name="Detter J.C."/>
            <person name="Tapia R."/>
            <person name="Han C."/>
            <person name="Land M."/>
            <person name="Hauser L."/>
            <person name="Markowitz V."/>
            <person name="Cheng J.-F."/>
            <person name="Hugenholtz P."/>
            <person name="Woyke T."/>
            <person name="Wu D."/>
            <person name="Spring S."/>
            <person name="Schroeder M."/>
            <person name="Brambilla E."/>
            <person name="Klenk H.-P."/>
            <person name="Eisen J.A."/>
        </authorList>
    </citation>
    <scope>NUCLEOTIDE SEQUENCE [LARGE SCALE GENOMIC DNA]</scope>
    <source>
        <strain evidence="10">ATCC BAA-1237 / DSM 17374 / SPN1</strain>
    </source>
</reference>
<feature type="binding site" evidence="6">
    <location>
        <begin position="261"/>
        <end position="268"/>
    </location>
    <ligand>
        <name>GTP</name>
        <dbReference type="ChEBI" id="CHEBI:37565"/>
    </ligand>
</feature>
<dbReference type="GO" id="GO:0005737">
    <property type="term" value="C:cytoplasm"/>
    <property type="evidence" value="ECO:0007669"/>
    <property type="project" value="UniProtKB-SubCell"/>
</dbReference>
<dbReference type="GO" id="GO:0046872">
    <property type="term" value="F:metal ion binding"/>
    <property type="evidence" value="ECO:0007669"/>
    <property type="project" value="UniProtKB-KW"/>
</dbReference>
<dbReference type="Proteomes" id="UP000007939">
    <property type="component" value="Chromosome"/>
</dbReference>
<dbReference type="STRING" id="760011.Spico_1099"/>
<dbReference type="OrthoDB" id="9812272at2"/>
<dbReference type="Pfam" id="PF16360">
    <property type="entry name" value="GTP-bdg_M"/>
    <property type="match status" value="1"/>
</dbReference>
<keyword evidence="1 7" id="KW-0479">Metal-binding</keyword>
<proteinExistence type="inferred from homology"/>
<dbReference type="KEGG" id="scc:Spico_1099"/>
<evidence type="ECO:0000256" key="4">
    <source>
        <dbReference type="ARBA" id="ARBA00023134"/>
    </source>
</evidence>
<evidence type="ECO:0000256" key="2">
    <source>
        <dbReference type="ARBA" id="ARBA00022741"/>
    </source>
</evidence>
<organism evidence="9 10">
    <name type="scientific">Parasphaerochaeta coccoides (strain ATCC BAA-1237 / DSM 17374 / SPN1)</name>
    <name type="common">Sphaerochaeta coccoides</name>
    <dbReference type="NCBI Taxonomy" id="760011"/>
    <lineage>
        <taxon>Bacteria</taxon>
        <taxon>Pseudomonadati</taxon>
        <taxon>Spirochaetota</taxon>
        <taxon>Spirochaetia</taxon>
        <taxon>Spirochaetales</taxon>
        <taxon>Sphaerochaetaceae</taxon>
        <taxon>Parasphaerochaeta</taxon>
    </lineage>
</organism>
<dbReference type="InterPro" id="IPR032305">
    <property type="entry name" value="GTP-bd_M"/>
</dbReference>